<dbReference type="Gene3D" id="1.10.10.10">
    <property type="entry name" value="Winged helix-like DNA-binding domain superfamily/Winged helix DNA-binding domain"/>
    <property type="match status" value="1"/>
</dbReference>
<dbReference type="PROSITE" id="PS50987">
    <property type="entry name" value="HTH_ARSR_2"/>
    <property type="match status" value="1"/>
</dbReference>
<dbReference type="InterPro" id="IPR001845">
    <property type="entry name" value="HTH_ArsR_DNA-bd_dom"/>
</dbReference>
<dbReference type="InterPro" id="IPR011991">
    <property type="entry name" value="ArsR-like_HTH"/>
</dbReference>
<proteinExistence type="predicted"/>
<reference evidence="2 3" key="1">
    <citation type="submission" date="2021-03" db="EMBL/GenBank/DDBJ databases">
        <title>Sequencing the genomes of 1000 actinobacteria strains.</title>
        <authorList>
            <person name="Klenk H.-P."/>
        </authorList>
    </citation>
    <scope>NUCLEOTIDE SEQUENCE [LARGE SCALE GENOMIC DNA]</scope>
    <source>
        <strain evidence="2 3">DSM 15797</strain>
    </source>
</reference>
<dbReference type="SUPFAM" id="SSF46785">
    <property type="entry name" value="Winged helix' DNA-binding domain"/>
    <property type="match status" value="1"/>
</dbReference>
<gene>
    <name evidence="2" type="ORF">JOF47_004303</name>
</gene>
<feature type="domain" description="HTH arsR-type" evidence="1">
    <location>
        <begin position="9"/>
        <end position="104"/>
    </location>
</feature>
<accession>A0ABS4XJV2</accession>
<organism evidence="2 3">
    <name type="scientific">Paeniglutamicibacter kerguelensis</name>
    <dbReference type="NCBI Taxonomy" id="254788"/>
    <lineage>
        <taxon>Bacteria</taxon>
        <taxon>Bacillati</taxon>
        <taxon>Actinomycetota</taxon>
        <taxon>Actinomycetes</taxon>
        <taxon>Micrococcales</taxon>
        <taxon>Micrococcaceae</taxon>
        <taxon>Paeniglutamicibacter</taxon>
    </lineage>
</organism>
<dbReference type="SMART" id="SM00418">
    <property type="entry name" value="HTH_ARSR"/>
    <property type="match status" value="1"/>
</dbReference>
<dbReference type="RefSeq" id="WP_210002556.1">
    <property type="nucleotide sequence ID" value="NZ_BAAAJY010000004.1"/>
</dbReference>
<sequence length="207" mass="22850">MDPKERNSTEETTITMTSSMLKAMANPLRRRIVSTLSAMDSARATDLAERLDIPANSLSFHLRVLASAGIVEEAPELARDRRDRVWRAVRGRFSVGSPEAPSAADDALVLKSYVGQQGQELVRQLQAVLDWGNAYATGSEPDMRGVLDLSNLMLNADEVKVLENRIMDVVGEIKRESLRNSADGSDRRLWHLTTMMAREDLPGLTGA</sequence>
<dbReference type="GO" id="GO:0003677">
    <property type="term" value="F:DNA binding"/>
    <property type="evidence" value="ECO:0007669"/>
    <property type="project" value="UniProtKB-KW"/>
</dbReference>
<evidence type="ECO:0000313" key="3">
    <source>
        <dbReference type="Proteomes" id="UP001296993"/>
    </source>
</evidence>
<dbReference type="EMBL" id="JAGIOF010000004">
    <property type="protein sequence ID" value="MBP2388730.1"/>
    <property type="molecule type" value="Genomic_DNA"/>
</dbReference>
<dbReference type="Proteomes" id="UP001296993">
    <property type="component" value="Unassembled WGS sequence"/>
</dbReference>
<name>A0ABS4XJV2_9MICC</name>
<dbReference type="InterPro" id="IPR036390">
    <property type="entry name" value="WH_DNA-bd_sf"/>
</dbReference>
<protein>
    <submittedName>
        <fullName evidence="2">DNA-binding transcriptional ArsR family regulator</fullName>
    </submittedName>
</protein>
<keyword evidence="2" id="KW-0238">DNA-binding</keyword>
<comment type="caution">
    <text evidence="2">The sequence shown here is derived from an EMBL/GenBank/DDBJ whole genome shotgun (WGS) entry which is preliminary data.</text>
</comment>
<evidence type="ECO:0000259" key="1">
    <source>
        <dbReference type="PROSITE" id="PS50987"/>
    </source>
</evidence>
<dbReference type="InterPro" id="IPR036388">
    <property type="entry name" value="WH-like_DNA-bd_sf"/>
</dbReference>
<evidence type="ECO:0000313" key="2">
    <source>
        <dbReference type="EMBL" id="MBP2388730.1"/>
    </source>
</evidence>
<keyword evidence="3" id="KW-1185">Reference proteome</keyword>
<dbReference type="CDD" id="cd00090">
    <property type="entry name" value="HTH_ARSR"/>
    <property type="match status" value="1"/>
</dbReference>
<dbReference type="Pfam" id="PF12840">
    <property type="entry name" value="HTH_20"/>
    <property type="match status" value="1"/>
</dbReference>